<dbReference type="InterPro" id="IPR036291">
    <property type="entry name" value="NAD(P)-bd_dom_sf"/>
</dbReference>
<accession>A0ABR1F5M5</accession>
<protein>
    <submittedName>
        <fullName evidence="4">Hydroxysteroid dehydrogenase</fullName>
    </submittedName>
</protein>
<reference evidence="4 5" key="1">
    <citation type="submission" date="2024-03" db="EMBL/GenBank/DDBJ databases">
        <title>Genome-scale model development and genomic sequencing of the oleaginous clade Lipomyces.</title>
        <authorList>
            <consortium name="Lawrence Berkeley National Laboratory"/>
            <person name="Czajka J.J."/>
            <person name="Han Y."/>
            <person name="Kim J."/>
            <person name="Mondo S.J."/>
            <person name="Hofstad B.A."/>
            <person name="Robles A."/>
            <person name="Haridas S."/>
            <person name="Riley R."/>
            <person name="LaButti K."/>
            <person name="Pangilinan J."/>
            <person name="Andreopoulos W."/>
            <person name="Lipzen A."/>
            <person name="Yan J."/>
            <person name="Wang M."/>
            <person name="Ng V."/>
            <person name="Grigoriev I.V."/>
            <person name="Spatafora J.W."/>
            <person name="Magnuson J.K."/>
            <person name="Baker S.E."/>
            <person name="Pomraning K.R."/>
        </authorList>
    </citation>
    <scope>NUCLEOTIDE SEQUENCE [LARGE SCALE GENOMIC DNA]</scope>
    <source>
        <strain evidence="4 5">Phaff 52-87</strain>
    </source>
</reference>
<comment type="caution">
    <text evidence="4">The sequence shown here is derived from an EMBL/GenBank/DDBJ whole genome shotgun (WGS) entry which is preliminary data.</text>
</comment>
<proteinExistence type="inferred from homology"/>
<dbReference type="Proteomes" id="UP001498771">
    <property type="component" value="Unassembled WGS sequence"/>
</dbReference>
<evidence type="ECO:0000259" key="3">
    <source>
        <dbReference type="Pfam" id="PF01073"/>
    </source>
</evidence>
<evidence type="ECO:0000256" key="1">
    <source>
        <dbReference type="ARBA" id="ARBA00009219"/>
    </source>
</evidence>
<name>A0ABR1F5M5_9ASCO</name>
<gene>
    <name evidence="4" type="ORF">BZA70DRAFT_289739</name>
</gene>
<evidence type="ECO:0000313" key="5">
    <source>
        <dbReference type="Proteomes" id="UP001498771"/>
    </source>
</evidence>
<keyword evidence="5" id="KW-1185">Reference proteome</keyword>
<keyword evidence="2" id="KW-0560">Oxidoreductase</keyword>
<dbReference type="PANTHER" id="PTHR43245:SF51">
    <property type="entry name" value="SHORT CHAIN DEHYDROGENASE_REDUCTASE FAMILY 42E, MEMBER 2"/>
    <property type="match status" value="1"/>
</dbReference>
<dbReference type="PANTHER" id="PTHR43245">
    <property type="entry name" value="BIFUNCTIONAL POLYMYXIN RESISTANCE PROTEIN ARNA"/>
    <property type="match status" value="1"/>
</dbReference>
<dbReference type="GeneID" id="90039653"/>
<evidence type="ECO:0000313" key="4">
    <source>
        <dbReference type="EMBL" id="KAK7205097.1"/>
    </source>
</evidence>
<dbReference type="RefSeq" id="XP_064768130.1">
    <property type="nucleotide sequence ID" value="XM_064914141.1"/>
</dbReference>
<dbReference type="EMBL" id="JBBJBU010000006">
    <property type="protein sequence ID" value="KAK7205097.1"/>
    <property type="molecule type" value="Genomic_DNA"/>
</dbReference>
<evidence type="ECO:0000256" key="2">
    <source>
        <dbReference type="ARBA" id="ARBA00023002"/>
    </source>
</evidence>
<dbReference type="InterPro" id="IPR002225">
    <property type="entry name" value="3Beta_OHSteriod_DH/Estase"/>
</dbReference>
<sequence>MPLTILLTGGTGCVGYAVTKALFAHYAASKPTLHILDIATPSPSASTFVVDVAQYHTADITDAAAVSALIASLAPDVIVHSAAVIPSAAGKARMSKQRLREVNVGGTRNVLEAAEKCGNVKAVVYTSSCDAVKPDSWMDFVNATEKDTADLVDAAKWDGDYARTKADAEKLVLSSSWHFNTCAIRTHAVIGTHDQNLFPLIATSPRNISIGSGKNLYDFTSADNVGLAHVLAVDNLLSASATANRLAFFVTDGDPRPFRELQEMIWRTVDSSSSSSSSSPPSTSTSYTKLPSWLVAGILRFIALFTTPAVSAAEIGDACATRYYDISLAKEVLGYVPGKTLLESMADDCLSWRARMAENK</sequence>
<dbReference type="Gene3D" id="3.40.50.720">
    <property type="entry name" value="NAD(P)-binding Rossmann-like Domain"/>
    <property type="match status" value="1"/>
</dbReference>
<organism evidence="4 5">
    <name type="scientific">Myxozyma melibiosi</name>
    <dbReference type="NCBI Taxonomy" id="54550"/>
    <lineage>
        <taxon>Eukaryota</taxon>
        <taxon>Fungi</taxon>
        <taxon>Dikarya</taxon>
        <taxon>Ascomycota</taxon>
        <taxon>Saccharomycotina</taxon>
        <taxon>Lipomycetes</taxon>
        <taxon>Lipomycetales</taxon>
        <taxon>Lipomycetaceae</taxon>
        <taxon>Myxozyma</taxon>
    </lineage>
</organism>
<dbReference type="Pfam" id="PF01073">
    <property type="entry name" value="3Beta_HSD"/>
    <property type="match status" value="1"/>
</dbReference>
<feature type="domain" description="3-beta hydroxysteroid dehydrogenase/isomerase" evidence="3">
    <location>
        <begin position="7"/>
        <end position="275"/>
    </location>
</feature>
<dbReference type="InterPro" id="IPR050177">
    <property type="entry name" value="Lipid_A_modif_metabolic_enz"/>
</dbReference>
<dbReference type="SUPFAM" id="SSF51735">
    <property type="entry name" value="NAD(P)-binding Rossmann-fold domains"/>
    <property type="match status" value="1"/>
</dbReference>
<comment type="similarity">
    <text evidence="1">Belongs to the 3-beta-HSD family.</text>
</comment>